<dbReference type="PANTHER" id="PTHR30349">
    <property type="entry name" value="PHAGE INTEGRASE-RELATED"/>
    <property type="match status" value="1"/>
</dbReference>
<dbReference type="KEGG" id="fmr:Fuma_03014"/>
<dbReference type="InterPro" id="IPR013762">
    <property type="entry name" value="Integrase-like_cat_sf"/>
</dbReference>
<dbReference type="EMBL" id="CP017641">
    <property type="protein sequence ID" value="APZ93397.1"/>
    <property type="molecule type" value="Genomic_DNA"/>
</dbReference>
<evidence type="ECO:0000256" key="5">
    <source>
        <dbReference type="PROSITE-ProRule" id="PRU01248"/>
    </source>
</evidence>
<dbReference type="PROSITE" id="PS51900">
    <property type="entry name" value="CB"/>
    <property type="match status" value="1"/>
</dbReference>
<dbReference type="SUPFAM" id="SSF56349">
    <property type="entry name" value="DNA breaking-rejoining enzymes"/>
    <property type="match status" value="1"/>
</dbReference>
<dbReference type="GO" id="GO:0006310">
    <property type="term" value="P:DNA recombination"/>
    <property type="evidence" value="ECO:0007669"/>
    <property type="project" value="UniProtKB-KW"/>
</dbReference>
<dbReference type="PROSITE" id="PS51898">
    <property type="entry name" value="TYR_RECOMBINASE"/>
    <property type="match status" value="1"/>
</dbReference>
<sequence length="389" mass="45880">MAHFPKPFFKKARGVWYVEINRKQVNLGPDKDAAFRQYHQLMGKPHEQHVSPESLIVIIDAFLEWTQKNRAPDTYEWYRHRLQRFVLKYPEMRVSALRPYHVEQWVDGYDVAQTTRRNYFRSIKRCLSWARRQGRIDSDPLEALDVPGAERKDVYIPADEFEQLLKFVPDVRFRDLLVTTYQTGCRPQESLRVVAEWVDVKHGRWVFPSKKSKGKKSPRIIYLNDDAMSISRRLVDEYPIGELFRNRSGRAWKTEAVNCCFDRIQTRMGKAILKEKGKEPSEKEIAKFIDTLAPTKREKGVVRHKRPAELRQEAKEKLFKRMANKVAPRYSLYALRHSWATNALKRGVDPLTVALLMGHKDPSMLARVYQHLSHSPKHMRDQARRATRR</sequence>
<dbReference type="Proteomes" id="UP000187735">
    <property type="component" value="Chromosome"/>
</dbReference>
<dbReference type="Gene3D" id="1.10.150.130">
    <property type="match status" value="1"/>
</dbReference>
<comment type="similarity">
    <text evidence="1">Belongs to the 'phage' integrase family.</text>
</comment>
<evidence type="ECO:0000259" key="6">
    <source>
        <dbReference type="PROSITE" id="PS51898"/>
    </source>
</evidence>
<evidence type="ECO:0000313" key="9">
    <source>
        <dbReference type="Proteomes" id="UP000187735"/>
    </source>
</evidence>
<keyword evidence="9" id="KW-1185">Reference proteome</keyword>
<dbReference type="Pfam" id="PF00589">
    <property type="entry name" value="Phage_integrase"/>
    <property type="match status" value="1"/>
</dbReference>
<dbReference type="InterPro" id="IPR011010">
    <property type="entry name" value="DNA_brk_join_enz"/>
</dbReference>
<dbReference type="InterPro" id="IPR010998">
    <property type="entry name" value="Integrase_recombinase_N"/>
</dbReference>
<evidence type="ECO:0000256" key="3">
    <source>
        <dbReference type="ARBA" id="ARBA00023125"/>
    </source>
</evidence>
<dbReference type="STRING" id="1891926.Fuma_03014"/>
<dbReference type="AlphaFoldDB" id="A0A1P8WH99"/>
<feature type="domain" description="Tyr recombinase" evidence="6">
    <location>
        <begin position="151"/>
        <end position="384"/>
    </location>
</feature>
<reference evidence="8 9" key="1">
    <citation type="journal article" date="2016" name="Front. Microbiol.">
        <title>Fuerstia marisgermanicae gen. nov., sp. nov., an Unusual Member of the Phylum Planctomycetes from the German Wadden Sea.</title>
        <authorList>
            <person name="Kohn T."/>
            <person name="Heuer A."/>
            <person name="Jogler M."/>
            <person name="Vollmers J."/>
            <person name="Boedeker C."/>
            <person name="Bunk B."/>
            <person name="Rast P."/>
            <person name="Borchert D."/>
            <person name="Glockner I."/>
            <person name="Freese H.M."/>
            <person name="Klenk H.P."/>
            <person name="Overmann J."/>
            <person name="Kaster A.K."/>
            <person name="Rohde M."/>
            <person name="Wiegand S."/>
            <person name="Jogler C."/>
        </authorList>
    </citation>
    <scope>NUCLEOTIDE SEQUENCE [LARGE SCALE GENOMIC DNA]</scope>
    <source>
        <strain evidence="8 9">NH11</strain>
    </source>
</reference>
<keyword evidence="3 5" id="KW-0238">DNA-binding</keyword>
<feature type="domain" description="Core-binding (CB)" evidence="7">
    <location>
        <begin position="53"/>
        <end position="131"/>
    </location>
</feature>
<dbReference type="OrthoDB" id="255290at2"/>
<evidence type="ECO:0000256" key="1">
    <source>
        <dbReference type="ARBA" id="ARBA00008857"/>
    </source>
</evidence>
<dbReference type="InterPro" id="IPR044068">
    <property type="entry name" value="CB"/>
</dbReference>
<gene>
    <name evidence="8" type="ORF">Fuma_03014</name>
</gene>
<dbReference type="PANTHER" id="PTHR30349:SF41">
    <property type="entry name" value="INTEGRASE_RECOMBINASE PROTEIN MJ0367-RELATED"/>
    <property type="match status" value="1"/>
</dbReference>
<keyword evidence="2" id="KW-0229">DNA integration</keyword>
<dbReference type="InterPro" id="IPR002104">
    <property type="entry name" value="Integrase_catalytic"/>
</dbReference>
<keyword evidence="4" id="KW-0233">DNA recombination</keyword>
<dbReference type="Gene3D" id="1.10.443.10">
    <property type="entry name" value="Intergrase catalytic core"/>
    <property type="match status" value="1"/>
</dbReference>
<dbReference type="GO" id="GO:0015074">
    <property type="term" value="P:DNA integration"/>
    <property type="evidence" value="ECO:0007669"/>
    <property type="project" value="UniProtKB-KW"/>
</dbReference>
<dbReference type="InterPro" id="IPR050090">
    <property type="entry name" value="Tyrosine_recombinase_XerCD"/>
</dbReference>
<evidence type="ECO:0000256" key="4">
    <source>
        <dbReference type="ARBA" id="ARBA00023172"/>
    </source>
</evidence>
<dbReference type="RefSeq" id="WP_099091883.1">
    <property type="nucleotide sequence ID" value="NZ_CP017641.1"/>
</dbReference>
<dbReference type="GO" id="GO:0003677">
    <property type="term" value="F:DNA binding"/>
    <property type="evidence" value="ECO:0007669"/>
    <property type="project" value="UniProtKB-UniRule"/>
</dbReference>
<name>A0A1P8WH99_9PLAN</name>
<evidence type="ECO:0000313" key="8">
    <source>
        <dbReference type="EMBL" id="APZ93397.1"/>
    </source>
</evidence>
<protein>
    <submittedName>
        <fullName evidence="8">Site-specific tyrosine recombinase</fullName>
    </submittedName>
</protein>
<accession>A0A1P8WH99</accession>
<evidence type="ECO:0000256" key="2">
    <source>
        <dbReference type="ARBA" id="ARBA00022908"/>
    </source>
</evidence>
<organism evidence="8 9">
    <name type="scientific">Fuerstiella marisgermanici</name>
    <dbReference type="NCBI Taxonomy" id="1891926"/>
    <lineage>
        <taxon>Bacteria</taxon>
        <taxon>Pseudomonadati</taxon>
        <taxon>Planctomycetota</taxon>
        <taxon>Planctomycetia</taxon>
        <taxon>Planctomycetales</taxon>
        <taxon>Planctomycetaceae</taxon>
        <taxon>Fuerstiella</taxon>
    </lineage>
</organism>
<evidence type="ECO:0000259" key="7">
    <source>
        <dbReference type="PROSITE" id="PS51900"/>
    </source>
</evidence>
<proteinExistence type="inferred from homology"/>